<evidence type="ECO:0000313" key="2">
    <source>
        <dbReference type="Proteomes" id="UP001386955"/>
    </source>
</evidence>
<sequence>MCKVCRSFGGTRYVKSDLGGFANSLISKLEGELGEWSGSEVGNSVDYIEDCGSRLKEGLLCIRGDVVEVGFPGSNKVHLKGPTGQALAHEEINDDMVSSVDLENQGRVHDEVLGKVDVVSEKPTTSSNGCSRIEKRADLRISNFPIGGVGKVDVTTESSFRVSCYEDEEGSNGAISISKERLNEFHFLWVAGKHIGASTNVSEKAIVKRLVEIQARDKRMEISNWYKVEKDPFPSFLLMRKLCPNIEKEDGLETILEVPIPEEMLTGLGTNGFNRWQNLQTLMNGQFADKSSSNNEFMVLLKLVGAPLIPLQLPSDQTQTLTRPLKDCSIEDSIAKYIVQQYVAATGGVAALNALENIYAMGQVRICESEMRQADGYDESVQSRGKSEVGGFVLWQKKPDLWCLELVVSGFKICAGSDGKIAWNQSSSQPFHANKGPPRPLRRFFQGLDPRCTANLFLDAECVGENNINNEVCFMLKLQTKQKNLQAQSTSNTEIVMHTILGYFSQRTGLLVKFEDTKLVKMKPIKGKETVFWETSIESTVEDYRYIGGINIAHGGRTVATLYRYGAAQNHKRMMEETWTIEEVDFNVVGLTMNCFLPPSDSEREHEGAEQAVGMS</sequence>
<dbReference type="PANTHER" id="PTHR31300:SF26">
    <property type="entry name" value="DUF620 FAMILY PROTEIN"/>
    <property type="match status" value="1"/>
</dbReference>
<dbReference type="Proteomes" id="UP001386955">
    <property type="component" value="Unassembled WGS sequence"/>
</dbReference>
<proteinExistence type="predicted"/>
<protein>
    <submittedName>
        <fullName evidence="1">Uncharacterized protein</fullName>
    </submittedName>
</protein>
<reference evidence="1 2" key="1">
    <citation type="submission" date="2024-01" db="EMBL/GenBank/DDBJ databases">
        <title>The genomes of 5 underutilized Papilionoideae crops provide insights into root nodulation and disease resistanc.</title>
        <authorList>
            <person name="Jiang F."/>
        </authorList>
    </citation>
    <scope>NUCLEOTIDE SEQUENCE [LARGE SCALE GENOMIC DNA]</scope>
    <source>
        <strain evidence="1">DUOXIRENSHENG_FW03</strain>
        <tissue evidence="1">Leaves</tissue>
    </source>
</reference>
<dbReference type="Pfam" id="PF04788">
    <property type="entry name" value="DUF620"/>
    <property type="match status" value="1"/>
</dbReference>
<keyword evidence="2" id="KW-1185">Reference proteome</keyword>
<evidence type="ECO:0000313" key="1">
    <source>
        <dbReference type="EMBL" id="KAK7409972.1"/>
    </source>
</evidence>
<dbReference type="InterPro" id="IPR006873">
    <property type="entry name" value="DUF620"/>
</dbReference>
<organism evidence="1 2">
    <name type="scientific">Psophocarpus tetragonolobus</name>
    <name type="common">Winged bean</name>
    <name type="synonym">Dolichos tetragonolobus</name>
    <dbReference type="NCBI Taxonomy" id="3891"/>
    <lineage>
        <taxon>Eukaryota</taxon>
        <taxon>Viridiplantae</taxon>
        <taxon>Streptophyta</taxon>
        <taxon>Embryophyta</taxon>
        <taxon>Tracheophyta</taxon>
        <taxon>Spermatophyta</taxon>
        <taxon>Magnoliopsida</taxon>
        <taxon>eudicotyledons</taxon>
        <taxon>Gunneridae</taxon>
        <taxon>Pentapetalae</taxon>
        <taxon>rosids</taxon>
        <taxon>fabids</taxon>
        <taxon>Fabales</taxon>
        <taxon>Fabaceae</taxon>
        <taxon>Papilionoideae</taxon>
        <taxon>50 kb inversion clade</taxon>
        <taxon>NPAAA clade</taxon>
        <taxon>indigoferoid/millettioid clade</taxon>
        <taxon>Phaseoleae</taxon>
        <taxon>Psophocarpus</taxon>
    </lineage>
</organism>
<dbReference type="AlphaFoldDB" id="A0AAN9T0F7"/>
<dbReference type="PANTHER" id="PTHR31300">
    <property type="entry name" value="LIPASE"/>
    <property type="match status" value="1"/>
</dbReference>
<gene>
    <name evidence="1" type="ORF">VNO78_00421</name>
</gene>
<dbReference type="EMBL" id="JAYMYS010000001">
    <property type="protein sequence ID" value="KAK7409972.1"/>
    <property type="molecule type" value="Genomic_DNA"/>
</dbReference>
<accession>A0AAN9T0F7</accession>
<name>A0AAN9T0F7_PSOTE</name>
<comment type="caution">
    <text evidence="1">The sequence shown here is derived from an EMBL/GenBank/DDBJ whole genome shotgun (WGS) entry which is preliminary data.</text>
</comment>